<evidence type="ECO:0000313" key="1">
    <source>
        <dbReference type="EMBL" id="SVB11691.1"/>
    </source>
</evidence>
<dbReference type="AlphaFoldDB" id="A0A382BDU5"/>
<accession>A0A382BDU5</accession>
<reference evidence="1" key="1">
    <citation type="submission" date="2018-05" db="EMBL/GenBank/DDBJ databases">
        <authorList>
            <person name="Lanie J.A."/>
            <person name="Ng W.-L."/>
            <person name="Kazmierczak K.M."/>
            <person name="Andrzejewski T.M."/>
            <person name="Davidsen T.M."/>
            <person name="Wayne K.J."/>
            <person name="Tettelin H."/>
            <person name="Glass J.I."/>
            <person name="Rusch D."/>
            <person name="Podicherti R."/>
            <person name="Tsui H.-C.T."/>
            <person name="Winkler M.E."/>
        </authorList>
    </citation>
    <scope>NUCLEOTIDE SEQUENCE</scope>
</reference>
<feature type="non-terminal residue" evidence="1">
    <location>
        <position position="84"/>
    </location>
</feature>
<name>A0A382BDU5_9ZZZZ</name>
<gene>
    <name evidence="1" type="ORF">METZ01_LOCUS164545</name>
</gene>
<proteinExistence type="predicted"/>
<organism evidence="1">
    <name type="scientific">marine metagenome</name>
    <dbReference type="NCBI Taxonomy" id="408172"/>
    <lineage>
        <taxon>unclassified sequences</taxon>
        <taxon>metagenomes</taxon>
        <taxon>ecological metagenomes</taxon>
    </lineage>
</organism>
<dbReference type="EMBL" id="UINC01029263">
    <property type="protein sequence ID" value="SVB11691.1"/>
    <property type="molecule type" value="Genomic_DNA"/>
</dbReference>
<sequence length="84" mass="8200">MYAALAALGLASLGPAAADEFDKSVAALRAVGGEGQGNTAAGRALQRLAKGGADTLPALLAGMDGANRFAANYIRGAVEVIAGN</sequence>
<protein>
    <submittedName>
        <fullName evidence="1">Uncharacterized protein</fullName>
    </submittedName>
</protein>